<dbReference type="AlphaFoldDB" id="A0A4Z0H8R2"/>
<dbReference type="RefSeq" id="WP_135339837.1">
    <property type="nucleotide sequence ID" value="NZ_JBHLTX010000017.1"/>
</dbReference>
<feature type="region of interest" description="Disordered" evidence="1">
    <location>
        <begin position="64"/>
        <end position="90"/>
    </location>
</feature>
<dbReference type="EMBL" id="SRID01000143">
    <property type="protein sequence ID" value="TGB07812.1"/>
    <property type="molecule type" value="Genomic_DNA"/>
</dbReference>
<gene>
    <name evidence="2" type="ORF">E4099_16565</name>
</gene>
<keyword evidence="3" id="KW-1185">Reference proteome</keyword>
<organism evidence="2 3">
    <name type="scientific">Streptomyces palmae</name>
    <dbReference type="NCBI Taxonomy" id="1701085"/>
    <lineage>
        <taxon>Bacteria</taxon>
        <taxon>Bacillati</taxon>
        <taxon>Actinomycetota</taxon>
        <taxon>Actinomycetes</taxon>
        <taxon>Kitasatosporales</taxon>
        <taxon>Streptomycetaceae</taxon>
        <taxon>Streptomyces</taxon>
    </lineage>
</organism>
<sequence>MRSISRCQAAFEVLDLAVASAGEEGKDQVAGILQHTGQGGEAIGLDVVGQDRCDPRLVVEETADGQVADGLRGESHDGGSLLDQVSVAAE</sequence>
<evidence type="ECO:0000313" key="3">
    <source>
        <dbReference type="Proteomes" id="UP000297948"/>
    </source>
</evidence>
<proteinExistence type="predicted"/>
<evidence type="ECO:0000256" key="1">
    <source>
        <dbReference type="SAM" id="MobiDB-lite"/>
    </source>
</evidence>
<reference evidence="2 3" key="1">
    <citation type="submission" date="2019-03" db="EMBL/GenBank/DDBJ databases">
        <authorList>
            <person name="Gonzalez-Pimentel J.L."/>
        </authorList>
    </citation>
    <scope>NUCLEOTIDE SEQUENCE [LARGE SCALE GENOMIC DNA]</scope>
    <source>
        <strain evidence="2 3">JCM 31289</strain>
    </source>
</reference>
<protein>
    <submittedName>
        <fullName evidence="2">Uncharacterized protein</fullName>
    </submittedName>
</protein>
<evidence type="ECO:0000313" key="2">
    <source>
        <dbReference type="EMBL" id="TGB07812.1"/>
    </source>
</evidence>
<name>A0A4Z0H8R2_9ACTN</name>
<dbReference type="Proteomes" id="UP000297948">
    <property type="component" value="Unassembled WGS sequence"/>
</dbReference>
<accession>A0A4Z0H8R2</accession>
<comment type="caution">
    <text evidence="2">The sequence shown here is derived from an EMBL/GenBank/DDBJ whole genome shotgun (WGS) entry which is preliminary data.</text>
</comment>